<dbReference type="SUPFAM" id="SSF54637">
    <property type="entry name" value="Thioesterase/thiol ester dehydrase-isomerase"/>
    <property type="match status" value="1"/>
</dbReference>
<accession>A0A1H5G422</accession>
<dbReference type="GO" id="GO:0016790">
    <property type="term" value="F:thiolester hydrolase activity"/>
    <property type="evidence" value="ECO:0007669"/>
    <property type="project" value="UniProtKB-ARBA"/>
</dbReference>
<evidence type="ECO:0000259" key="1">
    <source>
        <dbReference type="Pfam" id="PF03061"/>
    </source>
</evidence>
<protein>
    <submittedName>
        <fullName evidence="2">Uncharacterized domain 1-containing protein</fullName>
    </submittedName>
</protein>
<dbReference type="AlphaFoldDB" id="A0A1H5G422"/>
<dbReference type="Proteomes" id="UP000198992">
    <property type="component" value="Unassembled WGS sequence"/>
</dbReference>
<feature type="domain" description="Thioesterase" evidence="1">
    <location>
        <begin position="80"/>
        <end position="115"/>
    </location>
</feature>
<organism evidence="2 3">
    <name type="scientific">Bradyrhizobium erythrophlei</name>
    <dbReference type="NCBI Taxonomy" id="1437360"/>
    <lineage>
        <taxon>Bacteria</taxon>
        <taxon>Pseudomonadati</taxon>
        <taxon>Pseudomonadota</taxon>
        <taxon>Alphaproteobacteria</taxon>
        <taxon>Hyphomicrobiales</taxon>
        <taxon>Nitrobacteraceae</taxon>
        <taxon>Bradyrhizobium</taxon>
    </lineage>
</organism>
<sequence length="115" mass="12373">MPKAGNELKYDQIRVVSWVDPERVRRMMDGLTGLEVNEAIRDGRLPEPTLSRVLGIRCVAVSEGDVSAELTPRVDLENLGGTIHGGVLAALLDTVMGAALHTHLSAGQKFATIDL</sequence>
<reference evidence="2 3" key="1">
    <citation type="submission" date="2016-10" db="EMBL/GenBank/DDBJ databases">
        <authorList>
            <person name="de Groot N.N."/>
        </authorList>
    </citation>
    <scope>NUCLEOTIDE SEQUENCE [LARGE SCALE GENOMIC DNA]</scope>
    <source>
        <strain evidence="2 3">MT12</strain>
    </source>
</reference>
<evidence type="ECO:0000313" key="3">
    <source>
        <dbReference type="Proteomes" id="UP000198992"/>
    </source>
</evidence>
<dbReference type="CDD" id="cd03443">
    <property type="entry name" value="PaaI_thioesterase"/>
    <property type="match status" value="1"/>
</dbReference>
<dbReference type="EMBL" id="FNTH01000001">
    <property type="protein sequence ID" value="SEE10311.1"/>
    <property type="molecule type" value="Genomic_DNA"/>
</dbReference>
<dbReference type="Gene3D" id="3.10.129.10">
    <property type="entry name" value="Hotdog Thioesterase"/>
    <property type="match status" value="1"/>
</dbReference>
<proteinExistence type="predicted"/>
<dbReference type="Pfam" id="PF03061">
    <property type="entry name" value="4HBT"/>
    <property type="match status" value="1"/>
</dbReference>
<dbReference type="RefSeq" id="WP_171948030.1">
    <property type="nucleotide sequence ID" value="NZ_FNTH01000001.1"/>
</dbReference>
<dbReference type="InterPro" id="IPR029069">
    <property type="entry name" value="HotDog_dom_sf"/>
</dbReference>
<evidence type="ECO:0000313" key="2">
    <source>
        <dbReference type="EMBL" id="SEE10311.1"/>
    </source>
</evidence>
<dbReference type="InterPro" id="IPR006683">
    <property type="entry name" value="Thioestr_dom"/>
</dbReference>
<gene>
    <name evidence="2" type="ORF">SAMN05444164_6912</name>
</gene>
<name>A0A1H5G422_9BRAD</name>